<dbReference type="NCBIfam" id="NF004126">
    <property type="entry name" value="PRK05614.1"/>
    <property type="match status" value="1"/>
</dbReference>
<evidence type="ECO:0000313" key="12">
    <source>
        <dbReference type="Proteomes" id="UP000183038"/>
    </source>
</evidence>
<dbReference type="Gene3D" id="1.10.230.10">
    <property type="entry name" value="Cytochrome P450-Terp, domain 2"/>
    <property type="match status" value="1"/>
</dbReference>
<evidence type="ECO:0000256" key="10">
    <source>
        <dbReference type="RuleBase" id="RU003406"/>
    </source>
</evidence>
<comment type="catalytic activity">
    <reaction evidence="5 9">
        <text>oxaloacetate + acetyl-CoA + H2O = citrate + CoA + H(+)</text>
        <dbReference type="Rhea" id="RHEA:16845"/>
        <dbReference type="ChEBI" id="CHEBI:15377"/>
        <dbReference type="ChEBI" id="CHEBI:15378"/>
        <dbReference type="ChEBI" id="CHEBI:16452"/>
        <dbReference type="ChEBI" id="CHEBI:16947"/>
        <dbReference type="ChEBI" id="CHEBI:57287"/>
        <dbReference type="ChEBI" id="CHEBI:57288"/>
        <dbReference type="EC" id="2.3.3.16"/>
    </reaction>
</comment>
<comment type="pathway">
    <text evidence="1 9">Carbohydrate metabolism; tricarboxylic acid cycle; isocitrate from oxaloacetate: step 1/2.</text>
</comment>
<evidence type="ECO:0000256" key="7">
    <source>
        <dbReference type="PIRNR" id="PIRNR001369"/>
    </source>
</evidence>
<dbReference type="GO" id="GO:0005737">
    <property type="term" value="C:cytoplasm"/>
    <property type="evidence" value="ECO:0007669"/>
    <property type="project" value="InterPro"/>
</dbReference>
<organism evidence="11 12">
    <name type="scientific">Maribacter dokdonensis</name>
    <dbReference type="NCBI Taxonomy" id="320912"/>
    <lineage>
        <taxon>Bacteria</taxon>
        <taxon>Pseudomonadati</taxon>
        <taxon>Bacteroidota</taxon>
        <taxon>Flavobacteriia</taxon>
        <taxon>Flavobacteriales</taxon>
        <taxon>Flavobacteriaceae</taxon>
        <taxon>Maribacter</taxon>
    </lineage>
</organism>
<dbReference type="PANTHER" id="PTHR42871:SF1">
    <property type="entry name" value="CITRATE SYNTHASE"/>
    <property type="match status" value="1"/>
</dbReference>
<evidence type="ECO:0000256" key="5">
    <source>
        <dbReference type="ARBA" id="ARBA00049288"/>
    </source>
</evidence>
<evidence type="ECO:0000313" key="11">
    <source>
        <dbReference type="EMBL" id="SEB93077.1"/>
    </source>
</evidence>
<dbReference type="Gene3D" id="2.20.28.60">
    <property type="match status" value="1"/>
</dbReference>
<evidence type="ECO:0000256" key="8">
    <source>
        <dbReference type="PIRSR" id="PIRSR001369-1"/>
    </source>
</evidence>
<dbReference type="EMBL" id="FNTB01000001">
    <property type="protein sequence ID" value="SEB93077.1"/>
    <property type="molecule type" value="Genomic_DNA"/>
</dbReference>
<dbReference type="NCBIfam" id="TIGR01798">
    <property type="entry name" value="cit_synth_I"/>
    <property type="match status" value="1"/>
</dbReference>
<dbReference type="InterPro" id="IPR016143">
    <property type="entry name" value="Citrate_synth-like_sm_a-sub"/>
</dbReference>
<dbReference type="SUPFAM" id="SSF48256">
    <property type="entry name" value="Citrate synthase"/>
    <property type="match status" value="1"/>
</dbReference>
<evidence type="ECO:0000256" key="1">
    <source>
        <dbReference type="ARBA" id="ARBA00004751"/>
    </source>
</evidence>
<feature type="active site" evidence="8">
    <location>
        <position position="364"/>
    </location>
</feature>
<dbReference type="InterPro" id="IPR016142">
    <property type="entry name" value="Citrate_synth-like_lrg_a-sub"/>
</dbReference>
<dbReference type="RefSeq" id="WP_074672202.1">
    <property type="nucleotide sequence ID" value="NZ_FNTB01000001.1"/>
</dbReference>
<dbReference type="InterPro" id="IPR024176">
    <property type="entry name" value="Citrate_synthase_bac-typ"/>
</dbReference>
<dbReference type="GO" id="GO:0036440">
    <property type="term" value="F:citrate synthase activity"/>
    <property type="evidence" value="ECO:0007669"/>
    <property type="project" value="UniProtKB-EC"/>
</dbReference>
<keyword evidence="3 9" id="KW-0816">Tricarboxylic acid cycle</keyword>
<protein>
    <recommendedName>
        <fullName evidence="6 7">Citrate synthase</fullName>
    </recommendedName>
</protein>
<accession>A0A1H4ND38</accession>
<feature type="active site" evidence="8">
    <location>
        <position position="307"/>
    </location>
</feature>
<dbReference type="UniPathway" id="UPA00223">
    <property type="reaction ID" value="UER00717"/>
</dbReference>
<dbReference type="GO" id="GO:0006099">
    <property type="term" value="P:tricarboxylic acid cycle"/>
    <property type="evidence" value="ECO:0007669"/>
    <property type="project" value="UniProtKB-UniRule"/>
</dbReference>
<gene>
    <name evidence="11" type="ORF">SAMN05192540_1918</name>
</gene>
<dbReference type="PANTHER" id="PTHR42871">
    <property type="entry name" value="CITRATE SYNTHASE"/>
    <property type="match status" value="1"/>
</dbReference>
<dbReference type="OrthoDB" id="9800864at2"/>
<evidence type="ECO:0000256" key="6">
    <source>
        <dbReference type="NCBIfam" id="TIGR01798"/>
    </source>
</evidence>
<reference evidence="11 12" key="1">
    <citation type="submission" date="2016-10" db="EMBL/GenBank/DDBJ databases">
        <authorList>
            <person name="de Groot N.N."/>
        </authorList>
    </citation>
    <scope>NUCLEOTIDE SEQUENCE [LARGE SCALE GENOMIC DNA]</scope>
    <source>
        <strain evidence="11 12">MAR_2009_71</strain>
    </source>
</reference>
<dbReference type="PROSITE" id="PS00480">
    <property type="entry name" value="CITRATE_SYNTHASE"/>
    <property type="match status" value="1"/>
</dbReference>
<comment type="similarity">
    <text evidence="2 7 10">Belongs to the citrate synthase family.</text>
</comment>
<keyword evidence="4 7" id="KW-0808">Transferase</keyword>
<name>A0A1H4ND38_9FLAO</name>
<dbReference type="InterPro" id="IPR010953">
    <property type="entry name" value="Citrate_synthase_typ-I"/>
</dbReference>
<dbReference type="FunFam" id="1.10.230.10:FF:000002">
    <property type="entry name" value="Citrate synthase"/>
    <property type="match status" value="1"/>
</dbReference>
<dbReference type="InterPro" id="IPR036969">
    <property type="entry name" value="Citrate_synthase_sf"/>
</dbReference>
<dbReference type="InterPro" id="IPR002020">
    <property type="entry name" value="Citrate_synthase"/>
</dbReference>
<dbReference type="PIRSF" id="PIRSF001369">
    <property type="entry name" value="Citrate_synth"/>
    <property type="match status" value="1"/>
</dbReference>
<evidence type="ECO:0000256" key="9">
    <source>
        <dbReference type="RuleBase" id="RU003370"/>
    </source>
</evidence>
<evidence type="ECO:0000256" key="2">
    <source>
        <dbReference type="ARBA" id="ARBA00010566"/>
    </source>
</evidence>
<dbReference type="AlphaFoldDB" id="A0A1H4ND38"/>
<dbReference type="Pfam" id="PF00285">
    <property type="entry name" value="Citrate_synt"/>
    <property type="match status" value="1"/>
</dbReference>
<dbReference type="Proteomes" id="UP000183038">
    <property type="component" value="Unassembled WGS sequence"/>
</dbReference>
<evidence type="ECO:0000256" key="3">
    <source>
        <dbReference type="ARBA" id="ARBA00022532"/>
    </source>
</evidence>
<dbReference type="InterPro" id="IPR019810">
    <property type="entry name" value="Citrate_synthase_AS"/>
</dbReference>
<dbReference type="Gene3D" id="1.10.580.10">
    <property type="entry name" value="Citrate Synthase, domain 1"/>
    <property type="match status" value="1"/>
</dbReference>
<dbReference type="PRINTS" id="PR00143">
    <property type="entry name" value="CITRTSNTHASE"/>
</dbReference>
<sequence length="428" mass="47885">MSDKAILEYNGEKYEFPVIKGTEDELAIDIKSLRSATKGMITIDPGFKNTGSCESAITFLDGEKGILRYRGYSIEELAEKADFLEVAYALIFGDLPNKEELAKFHKDIKDESHVDEEMKKILDGFPKSAHPMGVLSSLTSALIAFNPSTVDVSSDEDMYHAIVRILAKFPVLVAWTLRKKKGLPLDYGDDSLGYVENIHKMMFKRPNQDYKKNKVVIEALDKLLILHADHEQNCSTSTVRIVGSSHAGLFASLSAGISALWGPLHGGANQAVLEMLEAIEADGGDTKKYMAKAKDKSDSFRLMGFGHRVYKNFDPRAKIIKVAADEVLADLGINDPILDIAKGLEKEALEDQYFVDRKLYPNVDFYSGIIYRALGIPTEMFTVMFALGRLPGWIAQWREMRLNGEPIGRPRQVYTGENLRSFVELDKR</sequence>
<proteinExistence type="inferred from homology"/>
<evidence type="ECO:0000256" key="4">
    <source>
        <dbReference type="ARBA" id="ARBA00022679"/>
    </source>
</evidence>
<dbReference type="CDD" id="cd06114">
    <property type="entry name" value="EcCS_like"/>
    <property type="match status" value="1"/>
</dbReference>